<name>A0ABU1ZSA0_9BURK</name>
<dbReference type="EMBL" id="JAVDXO010000007">
    <property type="protein sequence ID" value="MDR7307826.1"/>
    <property type="molecule type" value="Genomic_DNA"/>
</dbReference>
<reference evidence="1 2" key="1">
    <citation type="submission" date="2023-07" db="EMBL/GenBank/DDBJ databases">
        <title>Sorghum-associated microbial communities from plants grown in Nebraska, USA.</title>
        <authorList>
            <person name="Schachtman D."/>
        </authorList>
    </citation>
    <scope>NUCLEOTIDE SEQUENCE [LARGE SCALE GENOMIC DNA]</scope>
    <source>
        <strain evidence="1 2">BE308</strain>
    </source>
</reference>
<evidence type="ECO:0000313" key="1">
    <source>
        <dbReference type="EMBL" id="MDR7307826.1"/>
    </source>
</evidence>
<gene>
    <name evidence="1" type="ORF">J2X15_003130</name>
</gene>
<comment type="caution">
    <text evidence="1">The sequence shown here is derived from an EMBL/GenBank/DDBJ whole genome shotgun (WGS) entry which is preliminary data.</text>
</comment>
<organism evidence="1 2">
    <name type="scientific">Rhodoferax saidenbachensis</name>
    <dbReference type="NCBI Taxonomy" id="1484693"/>
    <lineage>
        <taxon>Bacteria</taxon>
        <taxon>Pseudomonadati</taxon>
        <taxon>Pseudomonadota</taxon>
        <taxon>Betaproteobacteria</taxon>
        <taxon>Burkholderiales</taxon>
        <taxon>Comamonadaceae</taxon>
        <taxon>Rhodoferax</taxon>
    </lineage>
</organism>
<evidence type="ECO:0000313" key="2">
    <source>
        <dbReference type="Proteomes" id="UP001268089"/>
    </source>
</evidence>
<accession>A0ABU1ZSA0</accession>
<proteinExistence type="predicted"/>
<dbReference type="Proteomes" id="UP001268089">
    <property type="component" value="Unassembled WGS sequence"/>
</dbReference>
<dbReference type="RefSeq" id="WP_310344348.1">
    <property type="nucleotide sequence ID" value="NZ_JAVDXO010000007.1"/>
</dbReference>
<protein>
    <submittedName>
        <fullName evidence="1">Uncharacterized protein</fullName>
    </submittedName>
</protein>
<keyword evidence="2" id="KW-1185">Reference proteome</keyword>
<sequence>MTDTTPTLWSGPFAGPSEFSQLLRDALARAAEEGWLNMVWSDADFNDWPLREKEVVESLHAWSRKGGRLTMLARSYDGVLRNQPRFVQWRGLWDHLIECRVCKHLDVSEFPSALWTPAWAMRRLDVTRSAGVAGAEPQRRVLLREELEECRRQSSPGFPATILGL</sequence>